<evidence type="ECO:0000313" key="4">
    <source>
        <dbReference type="Proteomes" id="UP001597365"/>
    </source>
</evidence>
<accession>A0ABW4PFQ4</accession>
<evidence type="ECO:0008006" key="5">
    <source>
        <dbReference type="Google" id="ProtNLM"/>
    </source>
</evidence>
<name>A0ABW4PFQ4_9ACTN</name>
<dbReference type="EMBL" id="JBHUFU010000002">
    <property type="protein sequence ID" value="MFD1829052.1"/>
    <property type="molecule type" value="Genomic_DNA"/>
</dbReference>
<keyword evidence="2" id="KW-0732">Signal</keyword>
<feature type="compositionally biased region" description="Gly residues" evidence="1">
    <location>
        <begin position="172"/>
        <end position="181"/>
    </location>
</feature>
<gene>
    <name evidence="3" type="ORF">ACFSJS_05150</name>
</gene>
<reference evidence="4" key="1">
    <citation type="journal article" date="2019" name="Int. J. Syst. Evol. Microbiol.">
        <title>The Global Catalogue of Microorganisms (GCM) 10K type strain sequencing project: providing services to taxonomists for standard genome sequencing and annotation.</title>
        <authorList>
            <consortium name="The Broad Institute Genomics Platform"/>
            <consortium name="The Broad Institute Genome Sequencing Center for Infectious Disease"/>
            <person name="Wu L."/>
            <person name="Ma J."/>
        </authorList>
    </citation>
    <scope>NUCLEOTIDE SEQUENCE [LARGE SCALE GENOMIC DNA]</scope>
    <source>
        <strain evidence="4">CGMCC 4.7455</strain>
    </source>
</reference>
<evidence type="ECO:0000313" key="3">
    <source>
        <dbReference type="EMBL" id="MFD1829052.1"/>
    </source>
</evidence>
<feature type="region of interest" description="Disordered" evidence="1">
    <location>
        <begin position="32"/>
        <end position="87"/>
    </location>
</feature>
<dbReference type="Proteomes" id="UP001597365">
    <property type="component" value="Unassembled WGS sequence"/>
</dbReference>
<evidence type="ECO:0000256" key="2">
    <source>
        <dbReference type="SAM" id="SignalP"/>
    </source>
</evidence>
<feature type="compositionally biased region" description="Gly residues" evidence="1">
    <location>
        <begin position="206"/>
        <end position="217"/>
    </location>
</feature>
<comment type="caution">
    <text evidence="3">The sequence shown here is derived from an EMBL/GenBank/DDBJ whole genome shotgun (WGS) entry which is preliminary data.</text>
</comment>
<feature type="compositionally biased region" description="Low complexity" evidence="1">
    <location>
        <begin position="32"/>
        <end position="46"/>
    </location>
</feature>
<feature type="compositionally biased region" description="Pro residues" evidence="1">
    <location>
        <begin position="47"/>
        <end position="64"/>
    </location>
</feature>
<protein>
    <recommendedName>
        <fullName evidence="5">Serine/threonine protein kinase</fullName>
    </recommendedName>
</protein>
<feature type="region of interest" description="Disordered" evidence="1">
    <location>
        <begin position="161"/>
        <end position="217"/>
    </location>
</feature>
<feature type="signal peptide" evidence="2">
    <location>
        <begin position="1"/>
        <end position="23"/>
    </location>
</feature>
<evidence type="ECO:0000256" key="1">
    <source>
        <dbReference type="SAM" id="MobiDB-lite"/>
    </source>
</evidence>
<feature type="chain" id="PRO_5047226933" description="Serine/threonine protein kinase" evidence="2">
    <location>
        <begin position="24"/>
        <end position="217"/>
    </location>
</feature>
<dbReference type="RefSeq" id="WP_380897214.1">
    <property type="nucleotide sequence ID" value="NZ_JBHUFU010000002.1"/>
</dbReference>
<keyword evidence="4" id="KW-1185">Reference proteome</keyword>
<organism evidence="3 4">
    <name type="scientific">Streptomyces desertarenae</name>
    <dbReference type="NCBI Taxonomy" id="2666184"/>
    <lineage>
        <taxon>Bacteria</taxon>
        <taxon>Bacillati</taxon>
        <taxon>Actinomycetota</taxon>
        <taxon>Actinomycetes</taxon>
        <taxon>Kitasatosporales</taxon>
        <taxon>Streptomycetaceae</taxon>
        <taxon>Streptomyces</taxon>
    </lineage>
</organism>
<proteinExistence type="predicted"/>
<sequence>MDEPQQRASSLRAIALASGVALAMVLPLAAATAGQDGPEPAHAPGGRPRPPAATPASPAVPAPEGPGGERAPALPGPPPSELVPGGPSEVTAFCGRLSSAPRGVRAQTCVLARNGSAWGRMYYRNATGEPLHGALSLLGPGGRSVTVSCELPARGGPGVCDTPRRRAARAPGGAGEDGSGAGAYTAVAEVGAPDGEGLLLRSGSGTADGRGAGPRPR</sequence>